<comment type="caution">
    <text evidence="3">The sequence shown here is derived from an EMBL/GenBank/DDBJ whole genome shotgun (WGS) entry which is preliminary data.</text>
</comment>
<dbReference type="PROSITE" id="PS00636">
    <property type="entry name" value="DNAJ_1"/>
    <property type="match status" value="1"/>
</dbReference>
<keyword evidence="1" id="KW-0812">Transmembrane</keyword>
<protein>
    <recommendedName>
        <fullName evidence="2">J domain-containing protein</fullName>
    </recommendedName>
</protein>
<dbReference type="Gene3D" id="1.10.287.110">
    <property type="entry name" value="DnaJ domain"/>
    <property type="match status" value="1"/>
</dbReference>
<dbReference type="EMBL" id="JABSTR010000006">
    <property type="protein sequence ID" value="KAH9373933.1"/>
    <property type="molecule type" value="Genomic_DNA"/>
</dbReference>
<feature type="domain" description="J" evidence="2">
    <location>
        <begin position="18"/>
        <end position="83"/>
    </location>
</feature>
<dbReference type="PRINTS" id="PR00625">
    <property type="entry name" value="JDOMAIN"/>
</dbReference>
<keyword evidence="4" id="KW-1185">Reference proteome</keyword>
<keyword evidence="1" id="KW-1133">Transmembrane helix</keyword>
<dbReference type="OrthoDB" id="291007at2759"/>
<name>A0A9J6GES4_HAELO</name>
<accession>A0A9J6GES4</accession>
<dbReference type="InterPro" id="IPR036869">
    <property type="entry name" value="J_dom_sf"/>
</dbReference>
<dbReference type="PANTHER" id="PTHR44873">
    <property type="entry name" value="DNAJ HOMOLOG SUBFAMILY C MEMBER 30, MITOCHONDRIAL"/>
    <property type="match status" value="1"/>
</dbReference>
<organism evidence="3 4">
    <name type="scientific">Haemaphysalis longicornis</name>
    <name type="common">Bush tick</name>
    <dbReference type="NCBI Taxonomy" id="44386"/>
    <lineage>
        <taxon>Eukaryota</taxon>
        <taxon>Metazoa</taxon>
        <taxon>Ecdysozoa</taxon>
        <taxon>Arthropoda</taxon>
        <taxon>Chelicerata</taxon>
        <taxon>Arachnida</taxon>
        <taxon>Acari</taxon>
        <taxon>Parasitiformes</taxon>
        <taxon>Ixodida</taxon>
        <taxon>Ixodoidea</taxon>
        <taxon>Ixodidae</taxon>
        <taxon>Haemaphysalinae</taxon>
        <taxon>Haemaphysalis</taxon>
    </lineage>
</organism>
<evidence type="ECO:0000313" key="4">
    <source>
        <dbReference type="Proteomes" id="UP000821853"/>
    </source>
</evidence>
<evidence type="ECO:0000259" key="2">
    <source>
        <dbReference type="PROSITE" id="PS50076"/>
    </source>
</evidence>
<dbReference type="PROSITE" id="PS50076">
    <property type="entry name" value="DNAJ_2"/>
    <property type="match status" value="1"/>
</dbReference>
<dbReference type="InterPro" id="IPR018253">
    <property type="entry name" value="DnaJ_domain_CS"/>
</dbReference>
<dbReference type="OMA" id="ANRTMFD"/>
<keyword evidence="1" id="KW-0472">Membrane</keyword>
<dbReference type="PANTHER" id="PTHR44873:SF1">
    <property type="entry name" value="DNAJ HOMOLOG SUBFAMILY C MEMBER 30, MITOCHONDRIAL"/>
    <property type="match status" value="1"/>
</dbReference>
<evidence type="ECO:0000313" key="3">
    <source>
        <dbReference type="EMBL" id="KAH9373933.1"/>
    </source>
</evidence>
<dbReference type="InterPro" id="IPR053025">
    <property type="entry name" value="Mito_ATP_Synthase-Asso"/>
</dbReference>
<dbReference type="CDD" id="cd06257">
    <property type="entry name" value="DnaJ"/>
    <property type="match status" value="1"/>
</dbReference>
<dbReference type="Proteomes" id="UP000821853">
    <property type="component" value="Chromosome 4"/>
</dbReference>
<sequence>MTCRNLLCRRSASGARQTYYDVLGLRPDAKQNEIKAAYYRLSMRHHPDKNKGSTVSNERFHEITAAYDTLSNESLRARYDESIGAATRTTTVLRPRRPARQGTPVGRSEIYNFDEFYRQHYSEAVQSQKERKKRYEAFLRREETTARRDKDLAVYTLGMVVVLLVMAAFQMWGVALDRPSKADTKKEGER</sequence>
<dbReference type="AlphaFoldDB" id="A0A9J6GES4"/>
<dbReference type="InterPro" id="IPR001623">
    <property type="entry name" value="DnaJ_domain"/>
</dbReference>
<reference evidence="3 4" key="1">
    <citation type="journal article" date="2020" name="Cell">
        <title>Large-Scale Comparative Analyses of Tick Genomes Elucidate Their Genetic Diversity and Vector Capacities.</title>
        <authorList>
            <consortium name="Tick Genome and Microbiome Consortium (TIGMIC)"/>
            <person name="Jia N."/>
            <person name="Wang J."/>
            <person name="Shi W."/>
            <person name="Du L."/>
            <person name="Sun Y."/>
            <person name="Zhan W."/>
            <person name="Jiang J.F."/>
            <person name="Wang Q."/>
            <person name="Zhang B."/>
            <person name="Ji P."/>
            <person name="Bell-Sakyi L."/>
            <person name="Cui X.M."/>
            <person name="Yuan T.T."/>
            <person name="Jiang B.G."/>
            <person name="Yang W.F."/>
            <person name="Lam T.T."/>
            <person name="Chang Q.C."/>
            <person name="Ding S.J."/>
            <person name="Wang X.J."/>
            <person name="Zhu J.G."/>
            <person name="Ruan X.D."/>
            <person name="Zhao L."/>
            <person name="Wei J.T."/>
            <person name="Ye R.Z."/>
            <person name="Que T.C."/>
            <person name="Du C.H."/>
            <person name="Zhou Y.H."/>
            <person name="Cheng J.X."/>
            <person name="Dai P.F."/>
            <person name="Guo W.B."/>
            <person name="Han X.H."/>
            <person name="Huang E.J."/>
            <person name="Li L.F."/>
            <person name="Wei W."/>
            <person name="Gao Y.C."/>
            <person name="Liu J.Z."/>
            <person name="Shao H.Z."/>
            <person name="Wang X."/>
            <person name="Wang C.C."/>
            <person name="Yang T.C."/>
            <person name="Huo Q.B."/>
            <person name="Li W."/>
            <person name="Chen H.Y."/>
            <person name="Chen S.E."/>
            <person name="Zhou L.G."/>
            <person name="Ni X.B."/>
            <person name="Tian J.H."/>
            <person name="Sheng Y."/>
            <person name="Liu T."/>
            <person name="Pan Y.S."/>
            <person name="Xia L.Y."/>
            <person name="Li J."/>
            <person name="Zhao F."/>
            <person name="Cao W.C."/>
        </authorList>
    </citation>
    <scope>NUCLEOTIDE SEQUENCE [LARGE SCALE GENOMIC DNA]</scope>
    <source>
        <strain evidence="3">HaeL-2018</strain>
    </source>
</reference>
<dbReference type="SUPFAM" id="SSF46565">
    <property type="entry name" value="Chaperone J-domain"/>
    <property type="match status" value="1"/>
</dbReference>
<dbReference type="Pfam" id="PF00226">
    <property type="entry name" value="DnaJ"/>
    <property type="match status" value="1"/>
</dbReference>
<dbReference type="SMART" id="SM00271">
    <property type="entry name" value="DnaJ"/>
    <property type="match status" value="1"/>
</dbReference>
<feature type="transmembrane region" description="Helical" evidence="1">
    <location>
        <begin position="152"/>
        <end position="172"/>
    </location>
</feature>
<evidence type="ECO:0000256" key="1">
    <source>
        <dbReference type="SAM" id="Phobius"/>
    </source>
</evidence>
<proteinExistence type="predicted"/>
<dbReference type="VEuPathDB" id="VectorBase:HLOH_041850"/>
<gene>
    <name evidence="3" type="ORF">HPB48_001109</name>
</gene>